<dbReference type="InterPro" id="IPR017517">
    <property type="entry name" value="Maleyloyr_isom"/>
</dbReference>
<dbReference type="NCBIfam" id="TIGR03083">
    <property type="entry name" value="maleylpyruvate isomerase family mycothiol-dependent enzyme"/>
    <property type="match status" value="1"/>
</dbReference>
<dbReference type="AlphaFoldDB" id="A0A5N5UYB1"/>
<reference evidence="3 4" key="1">
    <citation type="submission" date="2012-10" db="EMBL/GenBank/DDBJ databases">
        <title>The draft sequence of the Mycobacterium pheli genome.</title>
        <authorList>
            <person name="Pettersson B.M.F."/>
            <person name="Das S."/>
            <person name="Dasgupta S."/>
            <person name="Bhattacharya A."/>
            <person name="Kirsebom L.A."/>
        </authorList>
    </citation>
    <scope>NUCLEOTIDE SEQUENCE [LARGE SCALE GENOMIC DNA]</scope>
    <source>
        <strain evidence="3 4">CCUG 21000</strain>
    </source>
</reference>
<evidence type="ECO:0000313" key="4">
    <source>
        <dbReference type="Proteomes" id="UP000325690"/>
    </source>
</evidence>
<dbReference type="Pfam" id="PF11716">
    <property type="entry name" value="MDMPI_N"/>
    <property type="match status" value="1"/>
</dbReference>
<sequence length="258" mass="27323">MADAGPVVADLRSESDELDALVSELPAAQWAAPTPAPGWTIAHQIAHLLWTDEVALIAITDEAAFAAQLAEAEADPAGFVDAAAGELAAAAPGELLADWRRARTRLHDALLTVAEDRRLPWFGPPMSAASMATARLMETWAHGLDIADALGVRRPATARLRSIAHLGVRTRDFAFTVHDLPVPAEPFHVKLTAPDGSVWAWGPPNAAQRVTGPAEDFCLLVTQRRPRAALNVTAEGPDAERWLTIAQAFAGPPGAGRG</sequence>
<accession>A0A5N5UYB1</accession>
<dbReference type="Proteomes" id="UP000325690">
    <property type="component" value="Unassembled WGS sequence"/>
</dbReference>
<feature type="domain" description="Mycothiol-dependent maleylpyruvate isomerase metal-binding" evidence="2">
    <location>
        <begin position="11"/>
        <end position="147"/>
    </location>
</feature>
<evidence type="ECO:0000259" key="1">
    <source>
        <dbReference type="Pfam" id="PF08608"/>
    </source>
</evidence>
<dbReference type="InterPro" id="IPR034660">
    <property type="entry name" value="DinB/YfiT-like"/>
</dbReference>
<name>A0A5N5UYB1_MYCPH</name>
<dbReference type="InterPro" id="IPR013917">
    <property type="entry name" value="tRNA_wybutosine-synth"/>
</dbReference>
<dbReference type="GeneID" id="74305414"/>
<dbReference type="NCBIfam" id="TIGR03084">
    <property type="entry name" value="TIGR03084 family metal-binding protein"/>
    <property type="match status" value="1"/>
</dbReference>
<evidence type="ECO:0008006" key="5">
    <source>
        <dbReference type="Google" id="ProtNLM"/>
    </source>
</evidence>
<dbReference type="Gene3D" id="1.20.120.450">
    <property type="entry name" value="dinb family like domain"/>
    <property type="match status" value="1"/>
</dbReference>
<evidence type="ECO:0000259" key="2">
    <source>
        <dbReference type="Pfam" id="PF11716"/>
    </source>
</evidence>
<dbReference type="InterPro" id="IPR024344">
    <property type="entry name" value="MDMPI_metal-binding"/>
</dbReference>
<dbReference type="SUPFAM" id="SSF109854">
    <property type="entry name" value="DinB/YfiT-like putative metalloenzymes"/>
    <property type="match status" value="1"/>
</dbReference>
<evidence type="ECO:0000313" key="3">
    <source>
        <dbReference type="EMBL" id="KAB7754635.1"/>
    </source>
</evidence>
<dbReference type="GO" id="GO:0046872">
    <property type="term" value="F:metal ion binding"/>
    <property type="evidence" value="ECO:0007669"/>
    <property type="project" value="InterPro"/>
</dbReference>
<organism evidence="3 4">
    <name type="scientific">Mycolicibacterium phlei DSM 43239 = CCUG 21000</name>
    <dbReference type="NCBI Taxonomy" id="1226750"/>
    <lineage>
        <taxon>Bacteria</taxon>
        <taxon>Bacillati</taxon>
        <taxon>Actinomycetota</taxon>
        <taxon>Actinomycetes</taxon>
        <taxon>Mycobacteriales</taxon>
        <taxon>Mycobacteriaceae</taxon>
        <taxon>Mycolicibacterium</taxon>
    </lineage>
</organism>
<proteinExistence type="predicted"/>
<dbReference type="RefSeq" id="WP_061481878.1">
    <property type="nucleotide sequence ID" value="NZ_ANBO01000012.1"/>
</dbReference>
<keyword evidence="4" id="KW-1185">Reference proteome</keyword>
<dbReference type="EMBL" id="ANBP01000023">
    <property type="protein sequence ID" value="KAB7754635.1"/>
    <property type="molecule type" value="Genomic_DNA"/>
</dbReference>
<feature type="domain" description="tRNA wybutosine-synthesis" evidence="1">
    <location>
        <begin position="183"/>
        <end position="230"/>
    </location>
</feature>
<protein>
    <recommendedName>
        <fullName evidence="5">TIGR03084 family protein</fullName>
    </recommendedName>
</protein>
<dbReference type="InterPro" id="IPR017518">
    <property type="entry name" value="CHP03084"/>
</dbReference>
<comment type="caution">
    <text evidence="3">The sequence shown here is derived from an EMBL/GenBank/DDBJ whole genome shotgun (WGS) entry which is preliminary data.</text>
</comment>
<gene>
    <name evidence="3" type="ORF">MPHL21000_15940</name>
</gene>
<dbReference type="Pfam" id="PF08608">
    <property type="entry name" value="Wyosine_form"/>
    <property type="match status" value="1"/>
</dbReference>